<gene>
    <name evidence="4" type="ORF">M5D96_012091</name>
</gene>
<evidence type="ECO:0000313" key="4">
    <source>
        <dbReference type="EMBL" id="KAI8035146.1"/>
    </source>
</evidence>
<organism evidence="4 5">
    <name type="scientific">Drosophila gunungcola</name>
    <name type="common">fruit fly</name>
    <dbReference type="NCBI Taxonomy" id="103775"/>
    <lineage>
        <taxon>Eukaryota</taxon>
        <taxon>Metazoa</taxon>
        <taxon>Ecdysozoa</taxon>
        <taxon>Arthropoda</taxon>
        <taxon>Hexapoda</taxon>
        <taxon>Insecta</taxon>
        <taxon>Pterygota</taxon>
        <taxon>Neoptera</taxon>
        <taxon>Endopterygota</taxon>
        <taxon>Diptera</taxon>
        <taxon>Brachycera</taxon>
        <taxon>Muscomorpha</taxon>
        <taxon>Ephydroidea</taxon>
        <taxon>Drosophilidae</taxon>
        <taxon>Drosophila</taxon>
        <taxon>Sophophora</taxon>
    </lineage>
</organism>
<evidence type="ECO:0000256" key="1">
    <source>
        <dbReference type="ARBA" id="ARBA00022614"/>
    </source>
</evidence>
<protein>
    <submittedName>
        <fullName evidence="4">Uncharacterized protein</fullName>
    </submittedName>
</protein>
<keyword evidence="5" id="KW-1185">Reference proteome</keyword>
<dbReference type="PANTHER" id="PTHR18849:SF0">
    <property type="entry name" value="CILIA- AND FLAGELLA-ASSOCIATED PROTEIN 410-RELATED"/>
    <property type="match status" value="1"/>
</dbReference>
<comment type="caution">
    <text evidence="4">The sequence shown here is derived from an EMBL/GenBank/DDBJ whole genome shotgun (WGS) entry which is preliminary data.</text>
</comment>
<feature type="region of interest" description="Disordered" evidence="3">
    <location>
        <begin position="135"/>
        <end position="189"/>
    </location>
</feature>
<dbReference type="PROSITE" id="PS51450">
    <property type="entry name" value="LRR"/>
    <property type="match status" value="2"/>
</dbReference>
<dbReference type="Proteomes" id="UP001059596">
    <property type="component" value="Unassembled WGS sequence"/>
</dbReference>
<dbReference type="InterPro" id="IPR001611">
    <property type="entry name" value="Leu-rich_rpt"/>
</dbReference>
<dbReference type="Gene3D" id="3.80.10.10">
    <property type="entry name" value="Ribonuclease Inhibitor"/>
    <property type="match status" value="1"/>
</dbReference>
<name>A0A9P9YDZ3_9MUSC</name>
<keyword evidence="1" id="KW-0433">Leucine-rich repeat</keyword>
<proteinExistence type="predicted"/>
<dbReference type="OrthoDB" id="1517790at2759"/>
<feature type="compositionally biased region" description="Basic and acidic residues" evidence="3">
    <location>
        <begin position="166"/>
        <end position="189"/>
    </location>
</feature>
<dbReference type="GO" id="GO:0036064">
    <property type="term" value="C:ciliary basal body"/>
    <property type="evidence" value="ECO:0007669"/>
    <property type="project" value="UniProtKB-ARBA"/>
</dbReference>
<dbReference type="PANTHER" id="PTHR18849">
    <property type="entry name" value="LEUCINE RICH REPEAT PROTEIN"/>
    <property type="match status" value="1"/>
</dbReference>
<reference evidence="4" key="1">
    <citation type="journal article" date="2023" name="Genome Biol. Evol.">
        <title>Long-read-based Genome Assembly of Drosophila gunungcola Reveals Fewer Chemosensory Genes in Flower-breeding Species.</title>
        <authorList>
            <person name="Negi A."/>
            <person name="Liao B.Y."/>
            <person name="Yeh S.D."/>
        </authorList>
    </citation>
    <scope>NUCLEOTIDE SEQUENCE</scope>
    <source>
        <strain evidence="4">Sukarami</strain>
    </source>
</reference>
<sequence>MNRLSEQLVEFKSKCSDYRNVVKLNVWGSNLDDIKICLEMPRLEILALSVNNINTLSSLQNCHRLKELYIRKNKIASFEELNYLTNARSLTSLWLEDNPCVLEAGGTYRARVLRKLPQLKVLDNVEVSEQEVQAALRHEPEPEQKIAISAPVVESAPSTSGAKMNPCRERLEREREKEREEERQEERQRVMKLELKRERKLMEERQRLKELEQKEERKRMRERELMEERERLSTTRRLVQPVRQDASDAMASPFRSDDFDMVDNSFHPRNGGGAAPQRRLPMNDNLLSASLLLIREMDASSLKTLVHAIHQQMSTMSHPN</sequence>
<dbReference type="SUPFAM" id="SSF52058">
    <property type="entry name" value="L domain-like"/>
    <property type="match status" value="1"/>
</dbReference>
<dbReference type="GO" id="GO:0097733">
    <property type="term" value="C:photoreceptor cell cilium"/>
    <property type="evidence" value="ECO:0007669"/>
    <property type="project" value="UniProtKB-ARBA"/>
</dbReference>
<dbReference type="GO" id="GO:0007010">
    <property type="term" value="P:cytoskeleton organization"/>
    <property type="evidence" value="ECO:0007669"/>
    <property type="project" value="TreeGrafter"/>
</dbReference>
<dbReference type="FunFam" id="3.80.10.10:FF:000094">
    <property type="entry name" value="protein C21orf2 isoform X1"/>
    <property type="match status" value="1"/>
</dbReference>
<keyword evidence="2" id="KW-0677">Repeat</keyword>
<dbReference type="Pfam" id="PF14580">
    <property type="entry name" value="LRR_9"/>
    <property type="match status" value="1"/>
</dbReference>
<evidence type="ECO:0000313" key="5">
    <source>
        <dbReference type="Proteomes" id="UP001059596"/>
    </source>
</evidence>
<accession>A0A9P9YDZ3</accession>
<evidence type="ECO:0000256" key="2">
    <source>
        <dbReference type="ARBA" id="ARBA00022737"/>
    </source>
</evidence>
<dbReference type="AlphaFoldDB" id="A0A9P9YDZ3"/>
<dbReference type="EMBL" id="JAMKOV010000047">
    <property type="protein sequence ID" value="KAI8035146.1"/>
    <property type="molecule type" value="Genomic_DNA"/>
</dbReference>
<evidence type="ECO:0000256" key="3">
    <source>
        <dbReference type="SAM" id="MobiDB-lite"/>
    </source>
</evidence>
<dbReference type="InterPro" id="IPR032675">
    <property type="entry name" value="LRR_dom_sf"/>
</dbReference>